<dbReference type="Gene3D" id="3.40.50.170">
    <property type="entry name" value="Formyl transferase, N-terminal domain"/>
    <property type="match status" value="1"/>
</dbReference>
<evidence type="ECO:0000313" key="7">
    <source>
        <dbReference type="Proteomes" id="UP000178272"/>
    </source>
</evidence>
<dbReference type="PANTHER" id="PTHR43369">
    <property type="entry name" value="PHOSPHORIBOSYLGLYCINAMIDE FORMYLTRANSFERASE"/>
    <property type="match status" value="1"/>
</dbReference>
<dbReference type="AlphaFoldDB" id="A0A1G1V778"/>
<proteinExistence type="predicted"/>
<keyword evidence="4" id="KW-0658">Purine biosynthesis</keyword>
<keyword evidence="3" id="KW-0808">Transferase</keyword>
<comment type="pathway">
    <text evidence="1">Purine metabolism; IMP biosynthesis via de novo pathway; N(2)-formyl-N(1)-(5-phospho-D-ribosyl)glycinamide from N(1)-(5-phospho-D-ribosyl)glycinamide (10-formyl THF route): step 1/1.</text>
</comment>
<dbReference type="PANTHER" id="PTHR43369:SF2">
    <property type="entry name" value="PHOSPHORIBOSYLGLYCINAMIDE FORMYLTRANSFERASE"/>
    <property type="match status" value="1"/>
</dbReference>
<dbReference type="InterPro" id="IPR036477">
    <property type="entry name" value="Formyl_transf_N_sf"/>
</dbReference>
<name>A0A1G1V778_9BACT</name>
<evidence type="ECO:0000256" key="3">
    <source>
        <dbReference type="ARBA" id="ARBA00022679"/>
    </source>
</evidence>
<dbReference type="GO" id="GO:0004644">
    <property type="term" value="F:phosphoribosylglycinamide formyltransferase activity"/>
    <property type="evidence" value="ECO:0007669"/>
    <property type="project" value="UniProtKB-EC"/>
</dbReference>
<dbReference type="Pfam" id="PF00551">
    <property type="entry name" value="Formyl_trans_N"/>
    <property type="match status" value="1"/>
</dbReference>
<dbReference type="GO" id="GO:0006189">
    <property type="term" value="P:'de novo' IMP biosynthetic process"/>
    <property type="evidence" value="ECO:0007669"/>
    <property type="project" value="TreeGrafter"/>
</dbReference>
<accession>A0A1G1V778</accession>
<evidence type="ECO:0000256" key="1">
    <source>
        <dbReference type="ARBA" id="ARBA00005054"/>
    </source>
</evidence>
<dbReference type="SUPFAM" id="SSF53328">
    <property type="entry name" value="Formyltransferase"/>
    <property type="match status" value="1"/>
</dbReference>
<dbReference type="GO" id="GO:0005737">
    <property type="term" value="C:cytoplasm"/>
    <property type="evidence" value="ECO:0007669"/>
    <property type="project" value="TreeGrafter"/>
</dbReference>
<evidence type="ECO:0000256" key="4">
    <source>
        <dbReference type="ARBA" id="ARBA00022755"/>
    </source>
</evidence>
<evidence type="ECO:0000259" key="5">
    <source>
        <dbReference type="Pfam" id="PF00551"/>
    </source>
</evidence>
<dbReference type="EC" id="2.1.2.2" evidence="2"/>
<feature type="domain" description="Formyl transferase N-terminal" evidence="5">
    <location>
        <begin position="5"/>
        <end position="194"/>
    </location>
</feature>
<dbReference type="STRING" id="1797517.A3F61_03625"/>
<protein>
    <recommendedName>
        <fullName evidence="2">phosphoribosylglycinamide formyltransferase 1</fullName>
        <ecNumber evidence="2">2.1.2.2</ecNumber>
    </recommendedName>
</protein>
<reference evidence="6 7" key="1">
    <citation type="journal article" date="2016" name="Nat. Commun.">
        <title>Thousands of microbial genomes shed light on interconnected biogeochemical processes in an aquifer system.</title>
        <authorList>
            <person name="Anantharaman K."/>
            <person name="Brown C.T."/>
            <person name="Hug L.A."/>
            <person name="Sharon I."/>
            <person name="Castelle C.J."/>
            <person name="Probst A.J."/>
            <person name="Thomas B.C."/>
            <person name="Singh A."/>
            <person name="Wilkins M.J."/>
            <person name="Karaoz U."/>
            <person name="Brodie E.L."/>
            <person name="Williams K.H."/>
            <person name="Hubbard S.S."/>
            <person name="Banfield J.F."/>
        </authorList>
    </citation>
    <scope>NUCLEOTIDE SEQUENCE [LARGE SCALE GENOMIC DNA]</scope>
</reference>
<organism evidence="6 7">
    <name type="scientific">Candidatus Blackburnbacteria bacterium RIFCSPHIGHO2_12_FULL_41_13b</name>
    <dbReference type="NCBI Taxonomy" id="1797517"/>
    <lineage>
        <taxon>Bacteria</taxon>
        <taxon>Candidatus Blackburniibacteriota</taxon>
    </lineage>
</organism>
<dbReference type="Proteomes" id="UP000178272">
    <property type="component" value="Unassembled WGS sequence"/>
</dbReference>
<evidence type="ECO:0000313" key="6">
    <source>
        <dbReference type="EMBL" id="OGY11270.1"/>
    </source>
</evidence>
<dbReference type="EMBL" id="MHCA01000041">
    <property type="protein sequence ID" value="OGY11270.1"/>
    <property type="molecule type" value="Genomic_DNA"/>
</dbReference>
<sequence length="239" mass="26120">MAKERWASLISGGGSTMFEMASAIQSGEIEMEAACVIASTPEAGGLIKAQTLGIPVEVVNPKDYTGADGKVDLYAFGVANLAVLRKYGATVVTQNGYLARTSDIVIDAFRDSIFNQHPGPKRETHGTKGTQPHAIMLYIAQATGRNYGTEVITHRVNSKWDNGMTVGVVPVPIEDINEDPKVLQARALPVEHKLQIVLLQQIVKGEVREVEIVRRYTSVREEDILRSARAYARKIYPDG</sequence>
<comment type="caution">
    <text evidence="6">The sequence shown here is derived from an EMBL/GenBank/DDBJ whole genome shotgun (WGS) entry which is preliminary data.</text>
</comment>
<gene>
    <name evidence="6" type="ORF">A3F61_03625</name>
</gene>
<evidence type="ECO:0000256" key="2">
    <source>
        <dbReference type="ARBA" id="ARBA00012254"/>
    </source>
</evidence>
<dbReference type="InterPro" id="IPR002376">
    <property type="entry name" value="Formyl_transf_N"/>
</dbReference>